<reference evidence="2 3" key="1">
    <citation type="submission" date="2014-09" db="EMBL/GenBank/DDBJ databases">
        <title>Alistipes sp. 627, sp. nov., a novel member of the family Rikenellaceae isolated from human faeces.</title>
        <authorList>
            <person name="Shkoporov A.N."/>
            <person name="Chaplin A.V."/>
            <person name="Motuzova O.V."/>
            <person name="Kafarskaia L.I."/>
            <person name="Khokhlova E.V."/>
            <person name="Efimov B.A."/>
        </authorList>
    </citation>
    <scope>NUCLEOTIDE SEQUENCE [LARGE SCALE GENOMIC DNA]</scope>
    <source>
        <strain evidence="2 3">627</strain>
    </source>
</reference>
<evidence type="ECO:0000313" key="3">
    <source>
        <dbReference type="Proteomes" id="UP000030889"/>
    </source>
</evidence>
<organism evidence="2 3">
    <name type="scientific">Alistipes inops</name>
    <dbReference type="NCBI Taxonomy" id="1501391"/>
    <lineage>
        <taxon>Bacteria</taxon>
        <taxon>Pseudomonadati</taxon>
        <taxon>Bacteroidota</taxon>
        <taxon>Bacteroidia</taxon>
        <taxon>Bacteroidales</taxon>
        <taxon>Rikenellaceae</taxon>
        <taxon>Alistipes</taxon>
    </lineage>
</organism>
<keyword evidence="3" id="KW-1185">Reference proteome</keyword>
<evidence type="ECO:0000256" key="1">
    <source>
        <dbReference type="SAM" id="MobiDB-lite"/>
    </source>
</evidence>
<dbReference type="RefSeq" id="WP_035473725.1">
    <property type="nucleotide sequence ID" value="NZ_JRGF01000008.1"/>
</dbReference>
<sequence length="86" mass="9536">PDTAERSANVTLTPSAESVGPKAIRVTQEAKVLPPSLTMTYNDGDVPEEGFVIDYLGRKRYTINVVPVNLDWNVRVSYDNEKKKIG</sequence>
<name>A0ABR4YI03_9BACT</name>
<proteinExistence type="predicted"/>
<feature type="region of interest" description="Disordered" evidence="1">
    <location>
        <begin position="1"/>
        <end position="20"/>
    </location>
</feature>
<accession>A0ABR4YI03</accession>
<protein>
    <submittedName>
        <fullName evidence="2">Uncharacterized protein</fullName>
    </submittedName>
</protein>
<dbReference type="Proteomes" id="UP000030889">
    <property type="component" value="Unassembled WGS sequence"/>
</dbReference>
<comment type="caution">
    <text evidence="2">The sequence shown here is derived from an EMBL/GenBank/DDBJ whole genome shotgun (WGS) entry which is preliminary data.</text>
</comment>
<feature type="non-terminal residue" evidence="2">
    <location>
        <position position="1"/>
    </location>
</feature>
<feature type="compositionally biased region" description="Polar residues" evidence="1">
    <location>
        <begin position="1"/>
        <end position="16"/>
    </location>
</feature>
<dbReference type="EMBL" id="JRGF01000008">
    <property type="protein sequence ID" value="KHE41900.1"/>
    <property type="molecule type" value="Genomic_DNA"/>
</dbReference>
<gene>
    <name evidence="2" type="ORF">LG35_07840</name>
</gene>
<evidence type="ECO:0000313" key="2">
    <source>
        <dbReference type="EMBL" id="KHE41900.1"/>
    </source>
</evidence>